<dbReference type="GO" id="GO:0008168">
    <property type="term" value="F:methyltransferase activity"/>
    <property type="evidence" value="ECO:0007669"/>
    <property type="project" value="UniProtKB-KW"/>
</dbReference>
<dbReference type="SUPFAM" id="SSF53335">
    <property type="entry name" value="S-adenosyl-L-methionine-dependent methyltransferases"/>
    <property type="match status" value="1"/>
</dbReference>
<dbReference type="Gene3D" id="3.40.50.150">
    <property type="entry name" value="Vaccinia Virus protein VP39"/>
    <property type="match status" value="1"/>
</dbReference>
<dbReference type="Pfam" id="PF01555">
    <property type="entry name" value="N6_N4_Mtase"/>
    <property type="match status" value="1"/>
</dbReference>
<evidence type="ECO:0000256" key="3">
    <source>
        <dbReference type="ARBA" id="ARBA00047942"/>
    </source>
</evidence>
<keyword evidence="1 6" id="KW-0489">Methyltransferase</keyword>
<gene>
    <name evidence="6" type="ORF">SAMN06265373_108124</name>
</gene>
<keyword evidence="7" id="KW-1185">Reference proteome</keyword>
<comment type="catalytic activity">
    <reaction evidence="3">
        <text>a 2'-deoxyadenosine in DNA + S-adenosyl-L-methionine = an N(6)-methyl-2'-deoxyadenosine in DNA + S-adenosyl-L-homocysteine + H(+)</text>
        <dbReference type="Rhea" id="RHEA:15197"/>
        <dbReference type="Rhea" id="RHEA-COMP:12418"/>
        <dbReference type="Rhea" id="RHEA-COMP:12419"/>
        <dbReference type="ChEBI" id="CHEBI:15378"/>
        <dbReference type="ChEBI" id="CHEBI:57856"/>
        <dbReference type="ChEBI" id="CHEBI:59789"/>
        <dbReference type="ChEBI" id="CHEBI:90615"/>
        <dbReference type="ChEBI" id="CHEBI:90616"/>
        <dbReference type="EC" id="2.1.1.72"/>
    </reaction>
</comment>
<dbReference type="PANTHER" id="PTHR13370">
    <property type="entry name" value="RNA METHYLASE-RELATED"/>
    <property type="match status" value="1"/>
</dbReference>
<protein>
    <recommendedName>
        <fullName evidence="4">Methyltransferase</fullName>
        <ecNumber evidence="4">2.1.1.-</ecNumber>
    </recommendedName>
</protein>
<dbReference type="EC" id="2.1.1.-" evidence="4"/>
<comment type="similarity">
    <text evidence="4">Belongs to the N(4)/N(6)-methyltransferase family.</text>
</comment>
<dbReference type="PANTHER" id="PTHR13370:SF3">
    <property type="entry name" value="TRNA (GUANINE(10)-N2)-METHYLTRANSFERASE HOMOLOG"/>
    <property type="match status" value="1"/>
</dbReference>
<name>A0ABY1PFT5_9RHOB</name>
<dbReference type="InterPro" id="IPR001091">
    <property type="entry name" value="RM_Methyltransferase"/>
</dbReference>
<dbReference type="PRINTS" id="PR00508">
    <property type="entry name" value="S21N4MTFRASE"/>
</dbReference>
<accession>A0ABY1PFT5</accession>
<reference evidence="6 7" key="1">
    <citation type="submission" date="2017-05" db="EMBL/GenBank/DDBJ databases">
        <authorList>
            <person name="Varghese N."/>
            <person name="Submissions S."/>
        </authorList>
    </citation>
    <scope>NUCLEOTIDE SEQUENCE [LARGE SCALE GENOMIC DNA]</scope>
    <source>
        <strain evidence="6 7">DSM 29734</strain>
    </source>
</reference>
<evidence type="ECO:0000313" key="6">
    <source>
        <dbReference type="EMBL" id="SMP32051.1"/>
    </source>
</evidence>
<dbReference type="EMBL" id="FXTY01000008">
    <property type="protein sequence ID" value="SMP32051.1"/>
    <property type="molecule type" value="Genomic_DNA"/>
</dbReference>
<dbReference type="RefSeq" id="WP_283427422.1">
    <property type="nucleotide sequence ID" value="NZ_FXTY01000008.1"/>
</dbReference>
<organism evidence="6 7">
    <name type="scientific">Shimia sagamensis</name>
    <dbReference type="NCBI Taxonomy" id="1566352"/>
    <lineage>
        <taxon>Bacteria</taxon>
        <taxon>Pseudomonadati</taxon>
        <taxon>Pseudomonadota</taxon>
        <taxon>Alphaproteobacteria</taxon>
        <taxon>Rhodobacterales</taxon>
        <taxon>Roseobacteraceae</taxon>
    </lineage>
</organism>
<evidence type="ECO:0000256" key="1">
    <source>
        <dbReference type="ARBA" id="ARBA00022603"/>
    </source>
</evidence>
<dbReference type="Proteomes" id="UP001157961">
    <property type="component" value="Unassembled WGS sequence"/>
</dbReference>
<proteinExistence type="inferred from homology"/>
<evidence type="ECO:0000256" key="2">
    <source>
        <dbReference type="ARBA" id="ARBA00022679"/>
    </source>
</evidence>
<feature type="domain" description="DNA methylase N-4/N-6" evidence="5">
    <location>
        <begin position="34"/>
        <end position="227"/>
    </location>
</feature>
<comment type="caution">
    <text evidence="6">The sequence shown here is derived from an EMBL/GenBank/DDBJ whole genome shotgun (WGS) entry which is preliminary data.</text>
</comment>
<sequence>MSIVREVTIGNIRLIQGDMRAVLPELIKQGVRADLLATDPPYKLTSGGKASKAMGGKFAPSVYDNSGELMAVVPWEDMAPVIYPALADDADAYVMAEDKNIFRAHAAFVGAGFDYHSLLVWDKLTASRTRYYRKRLEHVLYLWKGKARDINFGGSDRIFRCPRPKNALHPTQKPVDLMAHYIGNSTDAGQLVLDPFMGAGTTLVAAAQLGRAAIGIELESEWFDLAFERVEQAVYEVSKNAPVSAHKGALAV</sequence>
<evidence type="ECO:0000259" key="5">
    <source>
        <dbReference type="Pfam" id="PF01555"/>
    </source>
</evidence>
<dbReference type="InterPro" id="IPR002941">
    <property type="entry name" value="DNA_methylase_N4/N6"/>
</dbReference>
<evidence type="ECO:0000256" key="4">
    <source>
        <dbReference type="RuleBase" id="RU362026"/>
    </source>
</evidence>
<evidence type="ECO:0000313" key="7">
    <source>
        <dbReference type="Proteomes" id="UP001157961"/>
    </source>
</evidence>
<dbReference type="InterPro" id="IPR029063">
    <property type="entry name" value="SAM-dependent_MTases_sf"/>
</dbReference>
<keyword evidence="2" id="KW-0808">Transferase</keyword>
<dbReference type="GO" id="GO:0032259">
    <property type="term" value="P:methylation"/>
    <property type="evidence" value="ECO:0007669"/>
    <property type="project" value="UniProtKB-KW"/>
</dbReference>